<evidence type="ECO:0000256" key="5">
    <source>
        <dbReference type="ARBA" id="ARBA00023136"/>
    </source>
</evidence>
<dbReference type="SUPFAM" id="SSF49899">
    <property type="entry name" value="Concanavalin A-like lectins/glucanases"/>
    <property type="match status" value="1"/>
</dbReference>
<keyword evidence="2 6" id="KW-0812">Transmembrane</keyword>
<dbReference type="PROSITE" id="PS51328">
    <property type="entry name" value="L_LECTIN_LIKE"/>
    <property type="match status" value="1"/>
</dbReference>
<sequence length="247" mass="27630">MPHWLVKINSRQIRSSKSNYLEQCTFTVGMVCIVLLNLLLIGTALAQNTPTHRKFEYKHSFRAPNLAQRDGTIPFWSVTGDAIASSEQLRLAPSMRSRKGIAYNKRPMVESEFFEVETSFKVTGQGRVGADGLAIWYTSQQGTLGNVFGANDYWVGMGIMLDSFDNDGQKNNPFVSLMINDGTRSNKPFPVKLRLEYFRNVLTVYMTDGLTQAPRYELCLRAENIFLPRNGFFGISAATGGLAGSQF</sequence>
<keyword evidence="3" id="KW-0732">Signal</keyword>
<dbReference type="GO" id="GO:0005789">
    <property type="term" value="C:endoplasmic reticulum membrane"/>
    <property type="evidence" value="ECO:0007669"/>
    <property type="project" value="TreeGrafter"/>
</dbReference>
<dbReference type="Pfam" id="PF03388">
    <property type="entry name" value="Lectin_leg-like"/>
    <property type="match status" value="2"/>
</dbReference>
<proteinExistence type="predicted"/>
<evidence type="ECO:0000256" key="2">
    <source>
        <dbReference type="ARBA" id="ARBA00022692"/>
    </source>
</evidence>
<name>A0A914DXW7_9BILA</name>
<keyword evidence="8" id="KW-1185">Reference proteome</keyword>
<keyword evidence="5 6" id="KW-0472">Membrane</keyword>
<dbReference type="GO" id="GO:0006888">
    <property type="term" value="P:endoplasmic reticulum to Golgi vesicle-mediated transport"/>
    <property type="evidence" value="ECO:0007669"/>
    <property type="project" value="TreeGrafter"/>
</dbReference>
<dbReference type="GO" id="GO:0005793">
    <property type="term" value="C:endoplasmic reticulum-Golgi intermediate compartment"/>
    <property type="evidence" value="ECO:0007669"/>
    <property type="project" value="TreeGrafter"/>
</dbReference>
<comment type="subcellular location">
    <subcellularLocation>
        <location evidence="1">Membrane</location>
        <topology evidence="1">Single-pass type I membrane protein</topology>
    </subcellularLocation>
</comment>
<organism evidence="8 9">
    <name type="scientific">Acrobeloides nanus</name>
    <dbReference type="NCBI Taxonomy" id="290746"/>
    <lineage>
        <taxon>Eukaryota</taxon>
        <taxon>Metazoa</taxon>
        <taxon>Ecdysozoa</taxon>
        <taxon>Nematoda</taxon>
        <taxon>Chromadorea</taxon>
        <taxon>Rhabditida</taxon>
        <taxon>Tylenchina</taxon>
        <taxon>Cephalobomorpha</taxon>
        <taxon>Cephaloboidea</taxon>
        <taxon>Cephalobidae</taxon>
        <taxon>Acrobeloides</taxon>
    </lineage>
</organism>
<evidence type="ECO:0000256" key="6">
    <source>
        <dbReference type="SAM" id="Phobius"/>
    </source>
</evidence>
<feature type="transmembrane region" description="Helical" evidence="6">
    <location>
        <begin position="20"/>
        <end position="46"/>
    </location>
</feature>
<dbReference type="AlphaFoldDB" id="A0A914DXW7"/>
<accession>A0A914DXW7</accession>
<dbReference type="PANTHER" id="PTHR12223">
    <property type="entry name" value="VESICULAR MANNOSE-BINDING LECTIN"/>
    <property type="match status" value="1"/>
</dbReference>
<evidence type="ECO:0000256" key="4">
    <source>
        <dbReference type="ARBA" id="ARBA00022989"/>
    </source>
</evidence>
<evidence type="ECO:0000313" key="9">
    <source>
        <dbReference type="WBParaSite" id="ACRNAN_scaffold4726.g11884.t1"/>
    </source>
</evidence>
<dbReference type="InterPro" id="IPR013320">
    <property type="entry name" value="ConA-like_dom_sf"/>
</dbReference>
<evidence type="ECO:0000313" key="8">
    <source>
        <dbReference type="Proteomes" id="UP000887540"/>
    </source>
</evidence>
<reference evidence="9" key="1">
    <citation type="submission" date="2022-11" db="UniProtKB">
        <authorList>
            <consortium name="WormBaseParasite"/>
        </authorList>
    </citation>
    <scope>IDENTIFICATION</scope>
</reference>
<dbReference type="Gene3D" id="2.60.120.200">
    <property type="match status" value="1"/>
</dbReference>
<dbReference type="PANTHER" id="PTHR12223:SF28">
    <property type="entry name" value="LECTIN, MANNOSE BINDING 1 LIKE"/>
    <property type="match status" value="1"/>
</dbReference>
<dbReference type="WBParaSite" id="ACRNAN_scaffold4726.g11884.t1">
    <property type="protein sequence ID" value="ACRNAN_scaffold4726.g11884.t1"/>
    <property type="gene ID" value="ACRNAN_scaffold4726.g11884"/>
</dbReference>
<dbReference type="GO" id="GO:0000139">
    <property type="term" value="C:Golgi membrane"/>
    <property type="evidence" value="ECO:0007669"/>
    <property type="project" value="TreeGrafter"/>
</dbReference>
<evidence type="ECO:0000256" key="1">
    <source>
        <dbReference type="ARBA" id="ARBA00004479"/>
    </source>
</evidence>
<dbReference type="Proteomes" id="UP000887540">
    <property type="component" value="Unplaced"/>
</dbReference>
<dbReference type="GO" id="GO:0005537">
    <property type="term" value="F:D-mannose binding"/>
    <property type="evidence" value="ECO:0007669"/>
    <property type="project" value="TreeGrafter"/>
</dbReference>
<dbReference type="InterPro" id="IPR005052">
    <property type="entry name" value="Lectin_leg"/>
</dbReference>
<evidence type="ECO:0000256" key="3">
    <source>
        <dbReference type="ARBA" id="ARBA00022729"/>
    </source>
</evidence>
<feature type="domain" description="L-type lectin-like" evidence="7">
    <location>
        <begin position="53"/>
        <end position="247"/>
    </location>
</feature>
<dbReference type="GO" id="GO:0030134">
    <property type="term" value="C:COPII-coated ER to Golgi transport vesicle"/>
    <property type="evidence" value="ECO:0007669"/>
    <property type="project" value="TreeGrafter"/>
</dbReference>
<protein>
    <submittedName>
        <fullName evidence="9">L-type lectin-like domain-containing protein</fullName>
    </submittedName>
</protein>
<dbReference type="InterPro" id="IPR051136">
    <property type="entry name" value="Intracellular_Lectin-GPT"/>
</dbReference>
<evidence type="ECO:0000259" key="7">
    <source>
        <dbReference type="PROSITE" id="PS51328"/>
    </source>
</evidence>
<keyword evidence="4 6" id="KW-1133">Transmembrane helix</keyword>